<name>A0A645BLD9_9ZZZZ</name>
<evidence type="ECO:0000313" key="1">
    <source>
        <dbReference type="EMBL" id="MPM66106.1"/>
    </source>
</evidence>
<dbReference type="EMBL" id="VSSQ01020891">
    <property type="protein sequence ID" value="MPM66106.1"/>
    <property type="molecule type" value="Genomic_DNA"/>
</dbReference>
<proteinExistence type="predicted"/>
<gene>
    <name evidence="1" type="ORF">SDC9_113013</name>
</gene>
<organism evidence="1">
    <name type="scientific">bioreactor metagenome</name>
    <dbReference type="NCBI Taxonomy" id="1076179"/>
    <lineage>
        <taxon>unclassified sequences</taxon>
        <taxon>metagenomes</taxon>
        <taxon>ecological metagenomes</taxon>
    </lineage>
</organism>
<accession>A0A645BLD9</accession>
<comment type="caution">
    <text evidence="1">The sequence shown here is derived from an EMBL/GenBank/DDBJ whole genome shotgun (WGS) entry which is preliminary data.</text>
</comment>
<protein>
    <submittedName>
        <fullName evidence="1">Uncharacterized protein</fullName>
    </submittedName>
</protein>
<sequence length="142" mass="16872">MCNFFFRQFQTIYRDNGNVVLFRNGFCKLNAFFGLRVFTVEQNNEWLVEVFQFTDDAFLTLFVFITRNIADAAVCCHDKPDCGMFTDDLLSADFSCHIERYFLVEPWRFHHSRLVIFNISQRGGDNVTNTVYHSYFKMDIRI</sequence>
<reference evidence="1" key="1">
    <citation type="submission" date="2019-08" db="EMBL/GenBank/DDBJ databases">
        <authorList>
            <person name="Kucharzyk K."/>
            <person name="Murdoch R.W."/>
            <person name="Higgins S."/>
            <person name="Loffler F."/>
        </authorList>
    </citation>
    <scope>NUCLEOTIDE SEQUENCE</scope>
</reference>
<dbReference type="AlphaFoldDB" id="A0A645BLD9"/>